<feature type="transmembrane region" description="Helical" evidence="1">
    <location>
        <begin position="180"/>
        <end position="200"/>
    </location>
</feature>
<feature type="transmembrane region" description="Helical" evidence="1">
    <location>
        <begin position="395"/>
        <end position="418"/>
    </location>
</feature>
<feature type="transmembrane region" description="Helical" evidence="1">
    <location>
        <begin position="736"/>
        <end position="752"/>
    </location>
</feature>
<organism evidence="2 3">
    <name type="scientific">Congregibacter litoralis KT71</name>
    <dbReference type="NCBI Taxonomy" id="314285"/>
    <lineage>
        <taxon>Bacteria</taxon>
        <taxon>Pseudomonadati</taxon>
        <taxon>Pseudomonadota</taxon>
        <taxon>Gammaproteobacteria</taxon>
        <taxon>Cellvibrionales</taxon>
        <taxon>Halieaceae</taxon>
        <taxon>Congregibacter</taxon>
    </lineage>
</organism>
<feature type="transmembrane region" description="Helical" evidence="1">
    <location>
        <begin position="43"/>
        <end position="67"/>
    </location>
</feature>
<keyword evidence="1" id="KW-0812">Transmembrane</keyword>
<sequence length="784" mass="86437">MASLAIPQQLSISRLLQFSIGVVVLAIYLPAVANLPRVGSPMLWALLVFGFLLIVLPRVWLLILPVITVSVDLAPWSGRFLFSEYDGFIAVTLAISALFWRFRVSSISKTWVLLPLLAFVALHVSNISDLSAFWQPPGRLFENPYYSSQYSYKVGKGLLWGFCLALLLTSQLLENRSATLRMAMAGVIAASFTLFALALWERGSLATLVTADNWWQVAHSVLNFSSAYRITGIFADMHTGGEVIDGLMILLLPIVTLAFFRQRTIFFSLLLSGAVVSLGYCIIVGVTRATWAAASVSVVLTLIAQVAMTKRLRGNEFYGLLLSVSLTILAMVEAFWLQSTGGSTALLVYGATVCAWVFLQSINFLTARHRSFIYFAVVAVLAFFAFQAHSESRYAVSNAVSLFAVPLSVLCFSALLWVSSPRILAVEFLAQVRVALALLIFPVGIALALTGFSMSERVTASSRDFEARMDHWQRVIDSSEQYSTANWLGNGIGSFPRRYISAYPDTLADIGSYVVIDDSPPRLRIGGGSDLAMIQRVDVEPYSALLFRLRTRSLGKGALRVILCRQNQLIFDRWGQTCVGGLIPYGQTESPLDEQGFETHEIAFNAGKVPEGPAWTRWPVSLHIVHSRGKSPVEITDLSLLGSYGQALSNVDFAQGTDYWFFHANFAHLPWHVKNLWLQTWFEMGWLGAFLGVVLLWFAARRAVGVGIKDSVVVGAFLAVISVVIVGAFGSPLDSARVSTWFYLLLFIALLYKREDATGFDDLTAEPALAIEPRPNHAREGELK</sequence>
<dbReference type="HOGENOM" id="CLU_365540_0_0_6"/>
<dbReference type="eggNOG" id="COG3307">
    <property type="taxonomic scope" value="Bacteria"/>
</dbReference>
<accession>A4A525</accession>
<feature type="transmembrane region" description="Helical" evidence="1">
    <location>
        <begin position="12"/>
        <end position="31"/>
    </location>
</feature>
<feature type="transmembrane region" description="Helical" evidence="1">
    <location>
        <begin position="111"/>
        <end position="134"/>
    </location>
</feature>
<feature type="transmembrane region" description="Helical" evidence="1">
    <location>
        <begin position="243"/>
        <end position="260"/>
    </location>
</feature>
<feature type="transmembrane region" description="Helical" evidence="1">
    <location>
        <begin position="265"/>
        <end position="285"/>
    </location>
</feature>
<feature type="transmembrane region" description="Helical" evidence="1">
    <location>
        <begin position="430"/>
        <end position="452"/>
    </location>
</feature>
<keyword evidence="1" id="KW-0472">Membrane</keyword>
<proteinExistence type="predicted"/>
<feature type="transmembrane region" description="Helical" evidence="1">
    <location>
        <begin position="371"/>
        <end position="389"/>
    </location>
</feature>
<feature type="transmembrane region" description="Helical" evidence="1">
    <location>
        <begin position="681"/>
        <end position="700"/>
    </location>
</feature>
<protein>
    <recommendedName>
        <fullName evidence="4">Lipid A core-O-antigen ligase</fullName>
    </recommendedName>
</protein>
<keyword evidence="3" id="KW-1185">Reference proteome</keyword>
<feature type="transmembrane region" description="Helical" evidence="1">
    <location>
        <begin position="317"/>
        <end position="336"/>
    </location>
</feature>
<feature type="transmembrane region" description="Helical" evidence="1">
    <location>
        <begin position="154"/>
        <end position="173"/>
    </location>
</feature>
<name>A4A525_9GAMM</name>
<dbReference type="Proteomes" id="UP000019205">
    <property type="component" value="Chromosome"/>
</dbReference>
<gene>
    <name evidence="2" type="ORF">KT71_09722</name>
</gene>
<reference evidence="2 3" key="1">
    <citation type="journal article" date="2007" name="Proc. Natl. Acad. Sci. U.S.A.">
        <title>Characterization of a marine gammaproteobacterium capable of aerobic anoxygenic photosynthesis.</title>
        <authorList>
            <person name="Fuchs B.M."/>
            <person name="Spring S."/>
            <person name="Teeling H."/>
            <person name="Quast C."/>
            <person name="Wulf J."/>
            <person name="Schattenhofer M."/>
            <person name="Yan S."/>
            <person name="Ferriera S."/>
            <person name="Johnson J."/>
            <person name="Glockner F.O."/>
            <person name="Amann R."/>
        </authorList>
    </citation>
    <scope>NUCLEOTIDE SEQUENCE [LARGE SCALE GENOMIC DNA]</scope>
    <source>
        <strain evidence="2">KT71</strain>
    </source>
</reference>
<evidence type="ECO:0000313" key="3">
    <source>
        <dbReference type="Proteomes" id="UP000019205"/>
    </source>
</evidence>
<keyword evidence="1" id="KW-1133">Transmembrane helix</keyword>
<comment type="caution">
    <text evidence="2">The sequence shown here is derived from an EMBL/GenBank/DDBJ whole genome shotgun (WGS) entry which is preliminary data.</text>
</comment>
<dbReference type="STRING" id="314285.KT71_09722"/>
<evidence type="ECO:0000313" key="2">
    <source>
        <dbReference type="EMBL" id="EAQ98896.1"/>
    </source>
</evidence>
<feature type="transmembrane region" description="Helical" evidence="1">
    <location>
        <begin position="87"/>
        <end position="104"/>
    </location>
</feature>
<dbReference type="RefSeq" id="WP_008294376.1">
    <property type="nucleotide sequence ID" value="NZ_CM002299.1"/>
</dbReference>
<reference evidence="2 3" key="2">
    <citation type="journal article" date="2009" name="PLoS ONE">
        <title>The photosynthetic apparatus and its regulation in the aerobic gammaproteobacterium Congregibacter litoralis gen. nov., sp. nov.</title>
        <authorList>
            <person name="Spring S."/>
            <person name="Lunsdorf H."/>
            <person name="Fuchs B.M."/>
            <person name="Tindall B.J."/>
        </authorList>
    </citation>
    <scope>NUCLEOTIDE SEQUENCE [LARGE SCALE GENOMIC DNA]</scope>
    <source>
        <strain evidence="2">KT71</strain>
    </source>
</reference>
<dbReference type="OrthoDB" id="283584at2"/>
<evidence type="ECO:0000256" key="1">
    <source>
        <dbReference type="SAM" id="Phobius"/>
    </source>
</evidence>
<feature type="transmembrane region" description="Helical" evidence="1">
    <location>
        <begin position="712"/>
        <end position="730"/>
    </location>
</feature>
<feature type="transmembrane region" description="Helical" evidence="1">
    <location>
        <begin position="342"/>
        <end position="359"/>
    </location>
</feature>
<feature type="transmembrane region" description="Helical" evidence="1">
    <location>
        <begin position="291"/>
        <end position="308"/>
    </location>
</feature>
<evidence type="ECO:0008006" key="4">
    <source>
        <dbReference type="Google" id="ProtNLM"/>
    </source>
</evidence>
<dbReference type="EMBL" id="AAOA02000003">
    <property type="protein sequence ID" value="EAQ98896.1"/>
    <property type="molecule type" value="Genomic_DNA"/>
</dbReference>
<dbReference type="AlphaFoldDB" id="A4A525"/>